<evidence type="ECO:0000256" key="4">
    <source>
        <dbReference type="ARBA" id="ARBA00022840"/>
    </source>
</evidence>
<dbReference type="PRINTS" id="PR01041">
    <property type="entry name" value="TRNASYNTHMET"/>
</dbReference>
<dbReference type="Pfam" id="PF19303">
    <property type="entry name" value="Anticodon_3"/>
    <property type="match status" value="1"/>
</dbReference>
<dbReference type="SUPFAM" id="SSF52374">
    <property type="entry name" value="Nucleotidylyl transferase"/>
    <property type="match status" value="1"/>
</dbReference>
<name>A0A8B8F3D4_9HEMI</name>
<evidence type="ECO:0000259" key="10">
    <source>
        <dbReference type="Pfam" id="PF09334"/>
    </source>
</evidence>
<dbReference type="InterPro" id="IPR015413">
    <property type="entry name" value="Methionyl/Leucyl_tRNA_Synth"/>
</dbReference>
<organism evidence="12 13">
    <name type="scientific">Sipha flava</name>
    <name type="common">yellow sugarcane aphid</name>
    <dbReference type="NCBI Taxonomy" id="143950"/>
    <lineage>
        <taxon>Eukaryota</taxon>
        <taxon>Metazoa</taxon>
        <taxon>Ecdysozoa</taxon>
        <taxon>Arthropoda</taxon>
        <taxon>Hexapoda</taxon>
        <taxon>Insecta</taxon>
        <taxon>Pterygota</taxon>
        <taxon>Neoptera</taxon>
        <taxon>Paraneoptera</taxon>
        <taxon>Hemiptera</taxon>
        <taxon>Sternorrhyncha</taxon>
        <taxon>Aphidomorpha</taxon>
        <taxon>Aphidoidea</taxon>
        <taxon>Aphididae</taxon>
        <taxon>Sipha</taxon>
    </lineage>
</organism>
<feature type="domain" description="Methionyl-tRNA synthetase anticodon-binding" evidence="11">
    <location>
        <begin position="414"/>
        <end position="497"/>
    </location>
</feature>
<dbReference type="GeneID" id="112679629"/>
<dbReference type="InterPro" id="IPR014729">
    <property type="entry name" value="Rossmann-like_a/b/a_fold"/>
</dbReference>
<dbReference type="Gene3D" id="2.170.220.10">
    <property type="match status" value="1"/>
</dbReference>
<evidence type="ECO:0000256" key="1">
    <source>
        <dbReference type="ARBA" id="ARBA00012838"/>
    </source>
</evidence>
<dbReference type="Gene3D" id="3.40.50.620">
    <property type="entry name" value="HUPs"/>
    <property type="match status" value="1"/>
</dbReference>
<dbReference type="InterPro" id="IPR023457">
    <property type="entry name" value="Met-tRNA_synth_2"/>
</dbReference>
<sequence length="528" mass="60386">MSLIGRSIIDATKKTSYFITTPIFYVNANPHIGHLYSALIADASARFQKLLNPNINIIFSTGTDEHGLKVQKSAELSKLSVDNYCTKISSSYQTTFNKFDISYTSFIRTTSDNHKMCVCHFWNKIKPHIKKGKYSGWYCTADETFLSEDQIEVVNNVRVSKESGRPVEWAEEENYKFDLRPFKNDLQNWLSKPDRIKPKLFQEILIREVNDLYEISLSRPQSRVSWGIPVPEDDAQTVYVWLDALVNYLTVSGYPNNTDSWPPSVQICGKDILKFHGIFWPVFLMAAGLQLPKQIFVHSHWKVNDEKMSKTKGNVIDPLNAGNQYTESGLRYFLLREGTAHSDGNYSDMKIKRILNAELADTLGNLLNRCCGKAINPNLSYPKLNAASIKSLSTDPYFIDLDLKLKGLSDIVGNHYEELNFYKGIDEIIATLHCCNRFFEYNKPWHLAKHDVPKLVCVLHVTLETLRLSALALQPIVPVLADKLLNKLNVNNRNWNQIIPSWKDGNTFVDPINLKKENIVLFKKLLVN</sequence>
<dbReference type="InterPro" id="IPR009080">
    <property type="entry name" value="tRNAsynth_Ia_anticodon-bd"/>
</dbReference>
<dbReference type="GO" id="GO:0005524">
    <property type="term" value="F:ATP binding"/>
    <property type="evidence" value="ECO:0007669"/>
    <property type="project" value="UniProtKB-KW"/>
</dbReference>
<dbReference type="Pfam" id="PF09334">
    <property type="entry name" value="tRNA-synt_1g"/>
    <property type="match status" value="1"/>
</dbReference>
<dbReference type="CDD" id="cd00814">
    <property type="entry name" value="MetRS_core"/>
    <property type="match status" value="1"/>
</dbReference>
<evidence type="ECO:0000313" key="12">
    <source>
        <dbReference type="Proteomes" id="UP000694846"/>
    </source>
</evidence>
<keyword evidence="3 9" id="KW-0547">Nucleotide-binding</keyword>
<dbReference type="NCBIfam" id="TIGR00398">
    <property type="entry name" value="metG"/>
    <property type="match status" value="1"/>
</dbReference>
<keyword evidence="6 9" id="KW-0030">Aminoacyl-tRNA synthetase</keyword>
<evidence type="ECO:0000256" key="8">
    <source>
        <dbReference type="ARBA" id="ARBA00030331"/>
    </source>
</evidence>
<dbReference type="Proteomes" id="UP000694846">
    <property type="component" value="Unplaced"/>
</dbReference>
<dbReference type="InterPro" id="IPR041872">
    <property type="entry name" value="Anticodon_Met"/>
</dbReference>
<keyword evidence="4 9" id="KW-0067">ATP-binding</keyword>
<dbReference type="GO" id="GO:0004825">
    <property type="term" value="F:methionine-tRNA ligase activity"/>
    <property type="evidence" value="ECO:0007669"/>
    <property type="project" value="UniProtKB-EC"/>
</dbReference>
<accession>A0A8B8F3D4</accession>
<dbReference type="CTD" id="41733"/>
<dbReference type="SUPFAM" id="SSF47323">
    <property type="entry name" value="Anticodon-binding domain of a subclass of class I aminoacyl-tRNA synthetases"/>
    <property type="match status" value="1"/>
</dbReference>
<proteinExistence type="inferred from homology"/>
<dbReference type="PANTHER" id="PTHR43326:SF1">
    <property type="entry name" value="METHIONINE--TRNA LIGASE, MITOCHONDRIAL"/>
    <property type="match status" value="1"/>
</dbReference>
<dbReference type="InterPro" id="IPR014758">
    <property type="entry name" value="Met-tRNA_synth"/>
</dbReference>
<evidence type="ECO:0000256" key="3">
    <source>
        <dbReference type="ARBA" id="ARBA00022741"/>
    </source>
</evidence>
<dbReference type="OrthoDB" id="24670at2759"/>
<dbReference type="PANTHER" id="PTHR43326">
    <property type="entry name" value="METHIONYL-TRNA SYNTHETASE"/>
    <property type="match status" value="1"/>
</dbReference>
<evidence type="ECO:0000256" key="2">
    <source>
        <dbReference type="ARBA" id="ARBA00022598"/>
    </source>
</evidence>
<evidence type="ECO:0000256" key="6">
    <source>
        <dbReference type="ARBA" id="ARBA00023146"/>
    </source>
</evidence>
<dbReference type="InterPro" id="IPR033911">
    <property type="entry name" value="MetRS_core"/>
</dbReference>
<feature type="domain" description="Methionyl/Leucyl tRNA synthetase" evidence="10">
    <location>
        <begin position="17"/>
        <end position="370"/>
    </location>
</feature>
<reference evidence="13" key="1">
    <citation type="submission" date="2025-08" db="UniProtKB">
        <authorList>
            <consortium name="RefSeq"/>
        </authorList>
    </citation>
    <scope>IDENTIFICATION</scope>
    <source>
        <tissue evidence="13">Whole body</tissue>
    </source>
</reference>
<evidence type="ECO:0000256" key="9">
    <source>
        <dbReference type="RuleBase" id="RU363039"/>
    </source>
</evidence>
<keyword evidence="12" id="KW-1185">Reference proteome</keyword>
<evidence type="ECO:0000256" key="5">
    <source>
        <dbReference type="ARBA" id="ARBA00022917"/>
    </source>
</evidence>
<dbReference type="GO" id="GO:0006431">
    <property type="term" value="P:methionyl-tRNA aminoacylation"/>
    <property type="evidence" value="ECO:0007669"/>
    <property type="project" value="InterPro"/>
</dbReference>
<dbReference type="RefSeq" id="XP_025405299.1">
    <property type="nucleotide sequence ID" value="XM_025549514.1"/>
</dbReference>
<evidence type="ECO:0000259" key="11">
    <source>
        <dbReference type="Pfam" id="PF19303"/>
    </source>
</evidence>
<dbReference type="AlphaFoldDB" id="A0A8B8F3D4"/>
<dbReference type="EC" id="6.1.1.10" evidence="1"/>
<evidence type="ECO:0000256" key="7">
    <source>
        <dbReference type="ARBA" id="ARBA00026124"/>
    </source>
</evidence>
<protein>
    <recommendedName>
        <fullName evidence="7">Methionine--tRNA ligase, mitochondrial</fullName>
        <ecNumber evidence="1">6.1.1.10</ecNumber>
    </recommendedName>
    <alternativeName>
        <fullName evidence="8">Mitochondrial methionyl-tRNA synthetase</fullName>
    </alternativeName>
</protein>
<dbReference type="Gene3D" id="1.10.730.10">
    <property type="entry name" value="Isoleucyl-tRNA Synthetase, Domain 1"/>
    <property type="match status" value="1"/>
</dbReference>
<keyword evidence="2 9" id="KW-0436">Ligase</keyword>
<keyword evidence="5 9" id="KW-0648">Protein biosynthesis</keyword>
<evidence type="ECO:0000313" key="13">
    <source>
        <dbReference type="RefSeq" id="XP_025405299.1"/>
    </source>
</evidence>
<comment type="similarity">
    <text evidence="9">Belongs to the class-I aminoacyl-tRNA synthetase family.</text>
</comment>
<gene>
    <name evidence="13" type="primary">LOC112679629</name>
</gene>